<dbReference type="AlphaFoldDB" id="A0AAW0K773"/>
<sequence length="180" mass="19459">MEKHQYGFALSFSIVVSLGLASFLSCIAAELKRTQIKDIKLDGKLCYLPGSHAFGFGIAALVCLLTAQIIGNLIICMNSCSREERNDCKTRRPRTASILLSISWLSFGFAAILMSVAISMSRSQPYGKGWLDGECYLVKDGTYIGSAILVLITIGSTLGSAITTKRKSQTDKGQKIHAQG</sequence>
<comment type="caution">
    <text evidence="8">The sequence shown here is derived from an EMBL/GenBank/DDBJ whole genome shotgun (WGS) entry which is preliminary data.</text>
</comment>
<keyword evidence="3" id="KW-0732">Signal</keyword>
<feature type="transmembrane region" description="Helical" evidence="7">
    <location>
        <begin position="96"/>
        <end position="121"/>
    </location>
</feature>
<evidence type="ECO:0000256" key="1">
    <source>
        <dbReference type="ARBA" id="ARBA00004127"/>
    </source>
</evidence>
<comment type="similarity">
    <text evidence="6">Belongs to the DESIGUAL family.</text>
</comment>
<dbReference type="PANTHER" id="PTHR31769">
    <property type="entry name" value="OS07G0462200 PROTEIN-RELATED"/>
    <property type="match status" value="1"/>
</dbReference>
<evidence type="ECO:0000256" key="2">
    <source>
        <dbReference type="ARBA" id="ARBA00022692"/>
    </source>
</evidence>
<feature type="transmembrane region" description="Helical" evidence="7">
    <location>
        <begin position="141"/>
        <end position="162"/>
    </location>
</feature>
<dbReference type="Proteomes" id="UP000237347">
    <property type="component" value="Unassembled WGS sequence"/>
</dbReference>
<feature type="transmembrane region" description="Helical" evidence="7">
    <location>
        <begin position="52"/>
        <end position="75"/>
    </location>
</feature>
<dbReference type="InterPro" id="IPR009606">
    <property type="entry name" value="DEAL/Modifying_wall_lignin1/2"/>
</dbReference>
<name>A0AAW0K773_QUESU</name>
<dbReference type="InterPro" id="IPR052222">
    <property type="entry name" value="DESIGUAL"/>
</dbReference>
<dbReference type="PROSITE" id="PS51257">
    <property type="entry name" value="PROKAR_LIPOPROTEIN"/>
    <property type="match status" value="1"/>
</dbReference>
<dbReference type="EMBL" id="PKMF04000376">
    <property type="protein sequence ID" value="KAK7835098.1"/>
    <property type="molecule type" value="Genomic_DNA"/>
</dbReference>
<keyword evidence="5 7" id="KW-0472">Membrane</keyword>
<reference evidence="8 9" key="1">
    <citation type="journal article" date="2018" name="Sci. Data">
        <title>The draft genome sequence of cork oak.</title>
        <authorList>
            <person name="Ramos A.M."/>
            <person name="Usie A."/>
            <person name="Barbosa P."/>
            <person name="Barros P.M."/>
            <person name="Capote T."/>
            <person name="Chaves I."/>
            <person name="Simoes F."/>
            <person name="Abreu I."/>
            <person name="Carrasquinho I."/>
            <person name="Faro C."/>
            <person name="Guimaraes J.B."/>
            <person name="Mendonca D."/>
            <person name="Nobrega F."/>
            <person name="Rodrigues L."/>
            <person name="Saibo N.J.M."/>
            <person name="Varela M.C."/>
            <person name="Egas C."/>
            <person name="Matos J."/>
            <person name="Miguel C.M."/>
            <person name="Oliveira M.M."/>
            <person name="Ricardo C.P."/>
            <person name="Goncalves S."/>
        </authorList>
    </citation>
    <scope>NUCLEOTIDE SEQUENCE [LARGE SCALE GENOMIC DNA]</scope>
    <source>
        <strain evidence="9">cv. HL8</strain>
    </source>
</reference>
<evidence type="ECO:0000256" key="6">
    <source>
        <dbReference type="ARBA" id="ARBA00029467"/>
    </source>
</evidence>
<gene>
    <name evidence="8" type="ORF">CFP56_023849</name>
</gene>
<comment type="subcellular location">
    <subcellularLocation>
        <location evidence="1">Endomembrane system</location>
        <topology evidence="1">Multi-pass membrane protein</topology>
    </subcellularLocation>
</comment>
<protein>
    <submittedName>
        <fullName evidence="8">Uncharacterized protein</fullName>
    </submittedName>
</protein>
<dbReference type="Pfam" id="PF06749">
    <property type="entry name" value="DUF1218"/>
    <property type="match status" value="1"/>
</dbReference>
<evidence type="ECO:0000256" key="3">
    <source>
        <dbReference type="ARBA" id="ARBA00022729"/>
    </source>
</evidence>
<accession>A0AAW0K773</accession>
<evidence type="ECO:0000256" key="7">
    <source>
        <dbReference type="SAM" id="Phobius"/>
    </source>
</evidence>
<evidence type="ECO:0000313" key="9">
    <source>
        <dbReference type="Proteomes" id="UP000237347"/>
    </source>
</evidence>
<keyword evidence="4 7" id="KW-1133">Transmembrane helix</keyword>
<proteinExistence type="inferred from homology"/>
<evidence type="ECO:0000256" key="4">
    <source>
        <dbReference type="ARBA" id="ARBA00022989"/>
    </source>
</evidence>
<evidence type="ECO:0000313" key="8">
    <source>
        <dbReference type="EMBL" id="KAK7835098.1"/>
    </source>
</evidence>
<keyword evidence="2 7" id="KW-0812">Transmembrane</keyword>
<evidence type="ECO:0000256" key="5">
    <source>
        <dbReference type="ARBA" id="ARBA00023136"/>
    </source>
</evidence>
<dbReference type="GO" id="GO:0012505">
    <property type="term" value="C:endomembrane system"/>
    <property type="evidence" value="ECO:0007669"/>
    <property type="project" value="UniProtKB-SubCell"/>
</dbReference>
<keyword evidence="9" id="KW-1185">Reference proteome</keyword>
<organism evidence="8 9">
    <name type="scientific">Quercus suber</name>
    <name type="common">Cork oak</name>
    <dbReference type="NCBI Taxonomy" id="58331"/>
    <lineage>
        <taxon>Eukaryota</taxon>
        <taxon>Viridiplantae</taxon>
        <taxon>Streptophyta</taxon>
        <taxon>Embryophyta</taxon>
        <taxon>Tracheophyta</taxon>
        <taxon>Spermatophyta</taxon>
        <taxon>Magnoliopsida</taxon>
        <taxon>eudicotyledons</taxon>
        <taxon>Gunneridae</taxon>
        <taxon>Pentapetalae</taxon>
        <taxon>rosids</taxon>
        <taxon>fabids</taxon>
        <taxon>Fagales</taxon>
        <taxon>Fagaceae</taxon>
        <taxon>Quercus</taxon>
    </lineage>
</organism>